<dbReference type="GO" id="GO:0030694">
    <property type="term" value="C:bacterial-type flagellum basal body, rod"/>
    <property type="evidence" value="ECO:0007669"/>
    <property type="project" value="InterPro"/>
</dbReference>
<dbReference type="InterPro" id="IPR010930">
    <property type="entry name" value="Flg_bb/hook_C_dom"/>
</dbReference>
<dbReference type="AlphaFoldDB" id="A0A1J5TCY3"/>
<evidence type="ECO:0000256" key="6">
    <source>
        <dbReference type="SAM" id="MobiDB-lite"/>
    </source>
</evidence>
<evidence type="ECO:0000313" key="9">
    <source>
        <dbReference type="EMBL" id="OIR18769.1"/>
    </source>
</evidence>
<feature type="domain" description="Flagellar basal-body/hook protein C-terminal" evidence="8">
    <location>
        <begin position="98"/>
        <end position="141"/>
    </location>
</feature>
<accession>A0A1J5TCY3</accession>
<name>A0A1J5TCY3_9ZZZZ</name>
<dbReference type="InterPro" id="IPR001444">
    <property type="entry name" value="Flag_bb_rod_N"/>
</dbReference>
<organism evidence="9">
    <name type="scientific">mine drainage metagenome</name>
    <dbReference type="NCBI Taxonomy" id="410659"/>
    <lineage>
        <taxon>unclassified sequences</taxon>
        <taxon>metagenomes</taxon>
        <taxon>ecological metagenomes</taxon>
    </lineage>
</organism>
<keyword evidence="9" id="KW-0969">Cilium</keyword>
<keyword evidence="4" id="KW-0975">Bacterial flagellum</keyword>
<evidence type="ECO:0000256" key="5">
    <source>
        <dbReference type="ARBA" id="ARBA00025933"/>
    </source>
</evidence>
<comment type="caution">
    <text evidence="9">The sequence shown here is derived from an EMBL/GenBank/DDBJ whole genome shotgun (WGS) entry which is preliminary data.</text>
</comment>
<sequence length="143" mass="15329">MNLIAGVDLSASALNAEKTRLDIIAENIANAQTTRGPNGRPYQRQIVTFESELMKHHAADGSVVGPQLQGVEVAGISRDPTPGQRVYDPQNPDAGPDGTVQMPNVNLAYEMVDLISASRAYEANLSVVHNARQMADKALQIGH</sequence>
<dbReference type="PANTHER" id="PTHR30435">
    <property type="entry name" value="FLAGELLAR PROTEIN"/>
    <property type="match status" value="1"/>
</dbReference>
<evidence type="ECO:0000256" key="3">
    <source>
        <dbReference type="ARBA" id="ARBA00017941"/>
    </source>
</evidence>
<comment type="similarity">
    <text evidence="2">Belongs to the flagella basal body rod proteins family.</text>
</comment>
<keyword evidence="9" id="KW-0966">Cell projection</keyword>
<feature type="domain" description="Flagellar basal body rod protein N-terminal" evidence="7">
    <location>
        <begin position="10"/>
        <end position="34"/>
    </location>
</feature>
<reference evidence="9" key="1">
    <citation type="submission" date="2016-10" db="EMBL/GenBank/DDBJ databases">
        <title>Sequence of Gallionella enrichment culture.</title>
        <authorList>
            <person name="Poehlein A."/>
            <person name="Muehling M."/>
            <person name="Daniel R."/>
        </authorList>
    </citation>
    <scope>NUCLEOTIDE SEQUENCE</scope>
</reference>
<gene>
    <name evidence="9" type="primary">flgC_1</name>
    <name evidence="9" type="ORF">GALL_11090</name>
</gene>
<comment type="subcellular location">
    <subcellularLocation>
        <location evidence="1">Bacterial flagellum basal body</location>
    </subcellularLocation>
</comment>
<evidence type="ECO:0000256" key="2">
    <source>
        <dbReference type="ARBA" id="ARBA00009677"/>
    </source>
</evidence>
<proteinExistence type="inferred from homology"/>
<feature type="region of interest" description="Disordered" evidence="6">
    <location>
        <begin position="77"/>
        <end position="97"/>
    </location>
</feature>
<evidence type="ECO:0000259" key="7">
    <source>
        <dbReference type="Pfam" id="PF00460"/>
    </source>
</evidence>
<dbReference type="PANTHER" id="PTHR30435:SF2">
    <property type="entry name" value="FLAGELLAR BASAL-BODY ROD PROTEIN FLGC"/>
    <property type="match status" value="1"/>
</dbReference>
<evidence type="ECO:0000256" key="1">
    <source>
        <dbReference type="ARBA" id="ARBA00004117"/>
    </source>
</evidence>
<evidence type="ECO:0000259" key="8">
    <source>
        <dbReference type="Pfam" id="PF06429"/>
    </source>
</evidence>
<dbReference type="NCBIfam" id="TIGR01395">
    <property type="entry name" value="FlgC"/>
    <property type="match status" value="1"/>
</dbReference>
<dbReference type="Pfam" id="PF00460">
    <property type="entry name" value="Flg_bb_rod"/>
    <property type="match status" value="1"/>
</dbReference>
<evidence type="ECO:0000256" key="4">
    <source>
        <dbReference type="ARBA" id="ARBA00023143"/>
    </source>
</evidence>
<keyword evidence="9" id="KW-0282">Flagellum</keyword>
<dbReference type="GO" id="GO:0071978">
    <property type="term" value="P:bacterial-type flagellum-dependent swarming motility"/>
    <property type="evidence" value="ECO:0007669"/>
    <property type="project" value="TreeGrafter"/>
</dbReference>
<comment type="subunit">
    <text evidence="5">The basal body constitutes a major portion of the flagellar organelle and consists of four rings (L,P,S, and M) mounted on a central rod. The rod consists of about 26 subunits of FlgG in the distal portion, and FlgB, FlgC and FlgF are thought to build up the proximal portion of the rod with about 6 subunits each.</text>
</comment>
<dbReference type="Pfam" id="PF06429">
    <property type="entry name" value="Flg_bbr_C"/>
    <property type="match status" value="1"/>
</dbReference>
<dbReference type="InterPro" id="IPR006299">
    <property type="entry name" value="FlgC"/>
</dbReference>
<dbReference type="EMBL" id="MLJW01000002">
    <property type="protein sequence ID" value="OIR18769.1"/>
    <property type="molecule type" value="Genomic_DNA"/>
</dbReference>
<protein>
    <recommendedName>
        <fullName evidence="3">Flagellar basal-body rod protein FlgC</fullName>
    </recommendedName>
</protein>